<organism evidence="9">
    <name type="scientific">Musca domestica</name>
    <name type="common">House fly</name>
    <dbReference type="NCBI Taxonomy" id="7370"/>
    <lineage>
        <taxon>Eukaryota</taxon>
        <taxon>Metazoa</taxon>
        <taxon>Ecdysozoa</taxon>
        <taxon>Arthropoda</taxon>
        <taxon>Hexapoda</taxon>
        <taxon>Insecta</taxon>
        <taxon>Pterygota</taxon>
        <taxon>Neoptera</taxon>
        <taxon>Endopterygota</taxon>
        <taxon>Diptera</taxon>
        <taxon>Brachycera</taxon>
        <taxon>Muscomorpha</taxon>
        <taxon>Muscoidea</taxon>
        <taxon>Muscidae</taxon>
        <taxon>Musca</taxon>
    </lineage>
</organism>
<feature type="domain" description="Neuron-derived neurotrophic factor first Fn(III)" evidence="7">
    <location>
        <begin position="309"/>
        <end position="430"/>
    </location>
</feature>
<evidence type="ECO:0000256" key="3">
    <source>
        <dbReference type="ARBA" id="ARBA00022729"/>
    </source>
</evidence>
<dbReference type="AlphaFoldDB" id="A0A1I8N8T2"/>
<dbReference type="EnsemblMetazoa" id="MDOA012761-RA">
    <property type="protein sequence ID" value="MDOA012761-PA"/>
    <property type="gene ID" value="MDOA012761"/>
</dbReference>
<dbReference type="PANTHER" id="PTHR14619">
    <property type="entry name" value="NEURON-DERIVED NEUROTROPHIC FACTOR"/>
    <property type="match status" value="1"/>
</dbReference>
<evidence type="ECO:0000313" key="9">
    <source>
        <dbReference type="EnsemblMetazoa" id="MDOA012761-PA"/>
    </source>
</evidence>
<evidence type="ECO:0008006" key="10">
    <source>
        <dbReference type="Google" id="ProtNLM"/>
    </source>
</evidence>
<dbReference type="eggNOG" id="KOG4806">
    <property type="taxonomic scope" value="Eukaryota"/>
</dbReference>
<dbReference type="Pfam" id="PF10179">
    <property type="entry name" value="NDNF"/>
    <property type="match status" value="1"/>
</dbReference>
<evidence type="ECO:0000256" key="2">
    <source>
        <dbReference type="ARBA" id="ARBA00022525"/>
    </source>
</evidence>
<keyword evidence="5" id="KW-0325">Glycoprotein</keyword>
<keyword evidence="2" id="KW-0964">Secreted</keyword>
<dbReference type="InterPro" id="IPR019326">
    <property type="entry name" value="NDNF"/>
</dbReference>
<keyword evidence="4" id="KW-0677">Repeat</keyword>
<feature type="domain" description="Protein NDNF C-terminal" evidence="8">
    <location>
        <begin position="536"/>
        <end position="676"/>
    </location>
</feature>
<dbReference type="VEuPathDB" id="VectorBase:MDOA012761"/>
<feature type="region of interest" description="Disordered" evidence="6">
    <location>
        <begin position="21"/>
        <end position="45"/>
    </location>
</feature>
<evidence type="ECO:0000259" key="7">
    <source>
        <dbReference type="Pfam" id="PF10179"/>
    </source>
</evidence>
<accession>A0A1I8N8T2</accession>
<gene>
    <name evidence="9" type="primary">101887233</name>
</gene>
<evidence type="ECO:0000256" key="4">
    <source>
        <dbReference type="ARBA" id="ARBA00022737"/>
    </source>
</evidence>
<keyword evidence="3" id="KW-0732">Signal</keyword>
<evidence type="ECO:0000256" key="1">
    <source>
        <dbReference type="ARBA" id="ARBA00004613"/>
    </source>
</evidence>
<dbReference type="Pfam" id="PF19433">
    <property type="entry name" value="NDNF_C"/>
    <property type="match status" value="1"/>
</dbReference>
<dbReference type="VEuPathDB" id="VectorBase:MDOMA2_008741"/>
<dbReference type="GO" id="GO:0005576">
    <property type="term" value="C:extracellular region"/>
    <property type="evidence" value="ECO:0007669"/>
    <property type="project" value="UniProtKB-SubCell"/>
</dbReference>
<evidence type="ECO:0000256" key="6">
    <source>
        <dbReference type="SAM" id="MobiDB-lite"/>
    </source>
</evidence>
<protein>
    <recommendedName>
        <fullName evidence="10">Protein NDNF</fullName>
    </recommendedName>
</protein>
<dbReference type="InterPro" id="IPR055271">
    <property type="entry name" value="NDNF_Fn(III)_1"/>
</dbReference>
<dbReference type="OrthoDB" id="9872501at2759"/>
<proteinExistence type="predicted"/>
<dbReference type="PANTHER" id="PTHR14619:SF3">
    <property type="entry name" value="PROTEIN NDNF"/>
    <property type="match status" value="1"/>
</dbReference>
<sequence length="694" mass="77196">MSRHSMSTKEAELLTTATRTHLKRVSTKATAPPTFSSRSSSYFDHNRSRSSYRGFSISSSICCFWPSCLCWHFLVSFYCCLFVCIVQHCGTEAEIASVGAISGGGAGAAGVSAIGMGVMGTLTAVGKAVINGDTAAATNDDDDDGGGEGGGGEGEGGGTIGASSILSNNFDSQDCTSRKFQSMAKNIDDIEDLELGVPVNIAFDKRQRKRFVLHLNTSTPLNINFSQIVARKLYFNQTINLLRSSKNAQHSITLTCALRGQYDIFVQARHRGSVKIEAIGLHPQANWPLLNRTHRITIRSQNRIRKRQMIVKWDKSKFDSHAVQYCLVVSTRNAHKDFCQAVDEFLTSPSANRRNSPGVCQQPLTIESILSRPAERAKKIDPHTTNVICTGSRTHQLIRGLAPNYEYFLDVFGIHTKRQNLTFHIASSTIHFNRTHPALLKANSLSIVKISGLHGVQVFSFKVPPLPTPDSQTSLRYLVLPCGGSEVDAKILKQRKVIGNISNIYRPTYIDLSSIREAGRYMIRFKPSNDDEVLRANKIGLAVTTNRVFSQLPELPENITVFEVRTKCHSTKIAWYSSPEIRTLSYCIIVFNLPQRNRSSIDYTNYCMDFGKRVVQHPQFHSIKCPKKAKNPPLLETDTIFNLTPGESYLIYVTANLSEGKPLPYQSLKVKMHHQCPEEVLGAESRDQSTYYLN</sequence>
<evidence type="ECO:0000259" key="8">
    <source>
        <dbReference type="Pfam" id="PF19433"/>
    </source>
</evidence>
<comment type="subcellular location">
    <subcellularLocation>
        <location evidence="1">Secreted</location>
    </subcellularLocation>
</comment>
<feature type="compositionally biased region" description="Polar residues" evidence="6">
    <location>
        <begin position="27"/>
        <end position="43"/>
    </location>
</feature>
<name>A0A1I8N8T2_MUSDO</name>
<reference evidence="9" key="1">
    <citation type="submission" date="2020-05" db="UniProtKB">
        <authorList>
            <consortium name="EnsemblMetazoa"/>
        </authorList>
    </citation>
    <scope>IDENTIFICATION</scope>
    <source>
        <strain evidence="9">Aabys</strain>
    </source>
</reference>
<dbReference type="InterPro" id="IPR045805">
    <property type="entry name" value="NDNF_C"/>
</dbReference>
<evidence type="ECO:0000256" key="5">
    <source>
        <dbReference type="ARBA" id="ARBA00023180"/>
    </source>
</evidence>